<organism evidence="2 3">
    <name type="scientific">Halovibrio salipaludis</name>
    <dbReference type="NCBI Taxonomy" id="2032626"/>
    <lineage>
        <taxon>Bacteria</taxon>
        <taxon>Pseudomonadati</taxon>
        <taxon>Pseudomonadota</taxon>
        <taxon>Gammaproteobacteria</taxon>
        <taxon>Oceanospirillales</taxon>
        <taxon>Halomonadaceae</taxon>
        <taxon>Halovibrio</taxon>
    </lineage>
</organism>
<evidence type="ECO:0000313" key="3">
    <source>
        <dbReference type="Proteomes" id="UP000218896"/>
    </source>
</evidence>
<dbReference type="GO" id="GO:0005886">
    <property type="term" value="C:plasma membrane"/>
    <property type="evidence" value="ECO:0007669"/>
    <property type="project" value="TreeGrafter"/>
</dbReference>
<dbReference type="OrthoDB" id="5588650at2"/>
<gene>
    <name evidence="2" type="ORF">CK501_03275</name>
</gene>
<comment type="caution">
    <text evidence="2">The sequence shown here is derived from an EMBL/GenBank/DDBJ whole genome shotgun (WGS) entry which is preliminary data.</text>
</comment>
<dbReference type="InterPro" id="IPR007360">
    <property type="entry name" value="SirB"/>
</dbReference>
<feature type="transmembrane region" description="Helical" evidence="1">
    <location>
        <begin position="47"/>
        <end position="66"/>
    </location>
</feature>
<dbReference type="PIRSF" id="PIRSF005610">
    <property type="entry name" value="SirB"/>
    <property type="match status" value="1"/>
</dbReference>
<name>A0A2A2FBT7_9GAMM</name>
<keyword evidence="3" id="KW-1185">Reference proteome</keyword>
<dbReference type="AlphaFoldDB" id="A0A2A2FBT7"/>
<sequence>MEFYHIVKGVHMLAAYTTAALMLLRLGLDAAGRPGWRATPLRWVPHLNDTVLLAAALGLLALTGWMPFVHHWLTGKVILLVGYILAGKWALDQTRTPGVRGVAALVALGQLVAIFALAILRPL</sequence>
<dbReference type="Proteomes" id="UP000218896">
    <property type="component" value="Unassembled WGS sequence"/>
</dbReference>
<proteinExistence type="predicted"/>
<dbReference type="EMBL" id="NSKD01000001">
    <property type="protein sequence ID" value="PAU82184.1"/>
    <property type="molecule type" value="Genomic_DNA"/>
</dbReference>
<dbReference type="PANTHER" id="PTHR39594:SF1">
    <property type="entry name" value="PROTEIN YCHQ"/>
    <property type="match status" value="1"/>
</dbReference>
<feature type="transmembrane region" description="Helical" evidence="1">
    <location>
        <begin position="98"/>
        <end position="120"/>
    </location>
</feature>
<keyword evidence="1" id="KW-0812">Transmembrane</keyword>
<reference evidence="2 3" key="1">
    <citation type="submission" date="2017-08" db="EMBL/GenBank/DDBJ databases">
        <title>Halovibrio sewagensis sp. nov., isolated from wastewater of high salinity.</title>
        <authorList>
            <person name="Dong X."/>
            <person name="Zhang G."/>
        </authorList>
    </citation>
    <scope>NUCLEOTIDE SEQUENCE [LARGE SCALE GENOMIC DNA]</scope>
    <source>
        <strain evidence="2 3">YL5-2</strain>
    </source>
</reference>
<evidence type="ECO:0000256" key="1">
    <source>
        <dbReference type="SAM" id="Phobius"/>
    </source>
</evidence>
<protein>
    <submittedName>
        <fullName evidence="2">Invasion protein</fullName>
    </submittedName>
</protein>
<dbReference type="Pfam" id="PF04247">
    <property type="entry name" value="SirB"/>
    <property type="match status" value="1"/>
</dbReference>
<dbReference type="PANTHER" id="PTHR39594">
    <property type="entry name" value="PROTEIN YCHQ"/>
    <property type="match status" value="1"/>
</dbReference>
<accession>A0A2A2FBT7</accession>
<feature type="transmembrane region" description="Helical" evidence="1">
    <location>
        <begin position="6"/>
        <end position="26"/>
    </location>
</feature>
<evidence type="ECO:0000313" key="2">
    <source>
        <dbReference type="EMBL" id="PAU82184.1"/>
    </source>
</evidence>
<keyword evidence="1" id="KW-1133">Transmembrane helix</keyword>
<feature type="transmembrane region" description="Helical" evidence="1">
    <location>
        <begin position="72"/>
        <end position="91"/>
    </location>
</feature>
<keyword evidence="1" id="KW-0472">Membrane</keyword>
<dbReference type="RefSeq" id="WP_095616279.1">
    <property type="nucleotide sequence ID" value="NZ_NSKD01000001.1"/>
</dbReference>